<dbReference type="EMBL" id="BARV01024500">
    <property type="protein sequence ID" value="GAI46527.1"/>
    <property type="molecule type" value="Genomic_DNA"/>
</dbReference>
<feature type="non-terminal residue" evidence="1">
    <location>
        <position position="1"/>
    </location>
</feature>
<feature type="non-terminal residue" evidence="1">
    <location>
        <position position="266"/>
    </location>
</feature>
<dbReference type="InterPro" id="IPR011990">
    <property type="entry name" value="TPR-like_helical_dom_sf"/>
</dbReference>
<protein>
    <submittedName>
        <fullName evidence="1">Uncharacterized protein</fullName>
    </submittedName>
</protein>
<sequence>GDNDTYPAWYLQERGIRKDVLIVNRSLFNLKEYVQFLQKKGLPLEISEQELDEIKHRKENSKIITKSDQLIKLLVKQNKCPVVFSTTVYKPQRYGYPLKLSGLVYEIGEEDVDIERTKELLHKTLRFDKLFSTPIESLSIHIQNLSENYAASAFQLSMALEKREKYEEAIQEIEFAKRFSDEPMFYSKEAMLYFKLGQKDMVDSTLDKLFELHTIDLDMKKEIAELYYENNMKEAAIKILAECLKDNPADKEIIDLIKNITRNYRL</sequence>
<comment type="caution">
    <text evidence="1">The sequence shown here is derived from an EMBL/GenBank/DDBJ whole genome shotgun (WGS) entry which is preliminary data.</text>
</comment>
<evidence type="ECO:0000313" key="1">
    <source>
        <dbReference type="EMBL" id="GAI46527.1"/>
    </source>
</evidence>
<proteinExistence type="predicted"/>
<organism evidence="1">
    <name type="scientific">marine sediment metagenome</name>
    <dbReference type="NCBI Taxonomy" id="412755"/>
    <lineage>
        <taxon>unclassified sequences</taxon>
        <taxon>metagenomes</taxon>
        <taxon>ecological metagenomes</taxon>
    </lineage>
</organism>
<accession>X1NR74</accession>
<name>X1NR74_9ZZZZ</name>
<gene>
    <name evidence="1" type="ORF">S06H3_39980</name>
</gene>
<reference evidence="1" key="1">
    <citation type="journal article" date="2014" name="Front. Microbiol.">
        <title>High frequency of phylogenetically diverse reductive dehalogenase-homologous genes in deep subseafloor sedimentary metagenomes.</title>
        <authorList>
            <person name="Kawai M."/>
            <person name="Futagami T."/>
            <person name="Toyoda A."/>
            <person name="Takaki Y."/>
            <person name="Nishi S."/>
            <person name="Hori S."/>
            <person name="Arai W."/>
            <person name="Tsubouchi T."/>
            <person name="Morono Y."/>
            <person name="Uchiyama I."/>
            <person name="Ito T."/>
            <person name="Fujiyama A."/>
            <person name="Inagaki F."/>
            <person name="Takami H."/>
        </authorList>
    </citation>
    <scope>NUCLEOTIDE SEQUENCE</scope>
    <source>
        <strain evidence="1">Expedition CK06-06</strain>
    </source>
</reference>
<dbReference type="AlphaFoldDB" id="X1NR74"/>
<dbReference type="SUPFAM" id="SSF48452">
    <property type="entry name" value="TPR-like"/>
    <property type="match status" value="1"/>
</dbReference>
<dbReference type="Gene3D" id="1.25.40.10">
    <property type="entry name" value="Tetratricopeptide repeat domain"/>
    <property type="match status" value="1"/>
</dbReference>